<reference evidence="3" key="1">
    <citation type="submission" date="2020-05" db="EMBL/GenBank/DDBJ databases">
        <title>Classification of alakaliphilic streptomycetes isolated from an alkaline soil next to Lonar Crater, India and a proposal for the recognition of Streptomyces alkaliterrae sp. nov.</title>
        <authorList>
            <person name="Golinska P."/>
        </authorList>
    </citation>
    <scope>NUCLEOTIDE SEQUENCE [LARGE SCALE GENOMIC DNA]</scope>
    <source>
        <strain evidence="3">OF3</strain>
    </source>
</reference>
<organism evidence="2 3">
    <name type="scientific">Streptomyces alkaliterrae</name>
    <dbReference type="NCBI Taxonomy" id="2213162"/>
    <lineage>
        <taxon>Bacteria</taxon>
        <taxon>Bacillati</taxon>
        <taxon>Actinomycetota</taxon>
        <taxon>Actinomycetes</taxon>
        <taxon>Kitasatosporales</taxon>
        <taxon>Streptomycetaceae</taxon>
        <taxon>Streptomyces</taxon>
    </lineage>
</organism>
<evidence type="ECO:0000313" key="3">
    <source>
        <dbReference type="Proteomes" id="UP000525686"/>
    </source>
</evidence>
<dbReference type="RefSeq" id="WP_181353147.1">
    <property type="nucleotide sequence ID" value="NZ_JABJWZ010000001.1"/>
</dbReference>
<evidence type="ECO:0000313" key="2">
    <source>
        <dbReference type="EMBL" id="MBB1251787.1"/>
    </source>
</evidence>
<gene>
    <name evidence="2" type="ORF">H3146_00180</name>
</gene>
<dbReference type="Gene3D" id="2.30.110.10">
    <property type="entry name" value="Electron Transport, Fmn-binding Protein, Chain A"/>
    <property type="match status" value="1"/>
</dbReference>
<comment type="caution">
    <text evidence="2">The sequence shown here is derived from an EMBL/GenBank/DDBJ whole genome shotgun (WGS) entry which is preliminary data.</text>
</comment>
<feature type="domain" description="Pyridoxamine 5'-phosphate oxidase N-terminal" evidence="1">
    <location>
        <begin position="169"/>
        <end position="271"/>
    </location>
</feature>
<dbReference type="Pfam" id="PF01243">
    <property type="entry name" value="PNPOx_N"/>
    <property type="match status" value="1"/>
</dbReference>
<sequence length="301" mass="31849">MGDGFHPGELAVQRRAGERDVAAHVGRSIRATVPGVAAAFLAERRMLVLGAADEAGRLWASPLFGPPGFLGAPDERTLLSVVRPGPGDPLAGVLGRGGTPVGTIALEPSTRRRMRANGLAAPDGAGLRICVEEAYANCPKYIQRRELSVEYPEAHQPGKVVRASELSRRQRDLIAGADTFFVASADVAGGADASHRGGAPGFVRVSGPDRLAWPDYRGNSMYQTLGNLERSPAAGLLFLDWSTGGVLQLSGEAVIDWSPERAAEFPGARRVVDFRVTDVRETANGSPLRWGAPEMSPANPV</sequence>
<dbReference type="InterPro" id="IPR012349">
    <property type="entry name" value="Split_barrel_FMN-bd"/>
</dbReference>
<proteinExistence type="predicted"/>
<protein>
    <submittedName>
        <fullName evidence="2">Pyridoxamine 5'-phosphate oxidase family protein</fullName>
    </submittedName>
</protein>
<dbReference type="SUPFAM" id="SSF50475">
    <property type="entry name" value="FMN-binding split barrel"/>
    <property type="match status" value="1"/>
</dbReference>
<dbReference type="AlphaFoldDB" id="A0A7W3ZL05"/>
<dbReference type="PANTHER" id="PTHR42815">
    <property type="entry name" value="FAD-BINDING, PUTATIVE (AFU_ORTHOLOGUE AFUA_6G07600)-RELATED"/>
    <property type="match status" value="1"/>
</dbReference>
<dbReference type="PANTHER" id="PTHR42815:SF2">
    <property type="entry name" value="FAD-BINDING, PUTATIVE (AFU_ORTHOLOGUE AFUA_6G07600)-RELATED"/>
    <property type="match status" value="1"/>
</dbReference>
<dbReference type="EMBL" id="JABJWZ010000001">
    <property type="protein sequence ID" value="MBB1251787.1"/>
    <property type="molecule type" value="Genomic_DNA"/>
</dbReference>
<dbReference type="InterPro" id="IPR011576">
    <property type="entry name" value="Pyridox_Oxase_N"/>
</dbReference>
<dbReference type="Proteomes" id="UP000525686">
    <property type="component" value="Unassembled WGS sequence"/>
</dbReference>
<name>A0A7W3ZL05_9ACTN</name>
<evidence type="ECO:0000259" key="1">
    <source>
        <dbReference type="Pfam" id="PF01243"/>
    </source>
</evidence>
<accession>A0A7W3ZL05</accession>